<sequence length="101" mass="11311">MTPEIQNRKGATKLENIPQEVLELLNEGSIESVNLTEWLAVNHTALVATVFPKIGISNAYIAEIQELIKNQKKPSTMNTIKLIGAFLYEKYAKSTDYLAVF</sequence>
<reference evidence="2" key="1">
    <citation type="submission" date="2015-01" db="EMBL/GenBank/DDBJ databases">
        <authorList>
            <person name="MANFREDI Pablo"/>
        </authorList>
    </citation>
    <scope>NUCLEOTIDE SEQUENCE [LARGE SCALE GENOMIC DNA]</scope>
    <source>
        <strain evidence="2">Cc11</strain>
    </source>
</reference>
<dbReference type="EMBL" id="CDOK01000240">
    <property type="protein sequence ID" value="CEN53449.1"/>
    <property type="molecule type" value="Genomic_DNA"/>
</dbReference>
<protein>
    <submittedName>
        <fullName evidence="1">Uncharacterized protein</fullName>
    </submittedName>
</protein>
<name>A0A0B7IS42_9FLAO</name>
<accession>A0A0B7IS42</accession>
<dbReference type="AlphaFoldDB" id="A0A0B7IS42"/>
<dbReference type="Proteomes" id="UP000039370">
    <property type="component" value="Unassembled WGS sequence"/>
</dbReference>
<organism evidence="1 2">
    <name type="scientific">Capnocytophaga canimorsus</name>
    <dbReference type="NCBI Taxonomy" id="28188"/>
    <lineage>
        <taxon>Bacteria</taxon>
        <taxon>Pseudomonadati</taxon>
        <taxon>Bacteroidota</taxon>
        <taxon>Flavobacteriia</taxon>
        <taxon>Flavobacteriales</taxon>
        <taxon>Flavobacteriaceae</taxon>
        <taxon>Capnocytophaga</taxon>
    </lineage>
</organism>
<gene>
    <name evidence="1" type="ORF">CCAN11_900010</name>
</gene>
<proteinExistence type="predicted"/>
<evidence type="ECO:0000313" key="1">
    <source>
        <dbReference type="EMBL" id="CEN53449.1"/>
    </source>
</evidence>
<evidence type="ECO:0000313" key="2">
    <source>
        <dbReference type="Proteomes" id="UP000039370"/>
    </source>
</evidence>